<accession>A0A914PWZ8</accession>
<evidence type="ECO:0000313" key="3">
    <source>
        <dbReference type="WBParaSite" id="PDA_v2.g19381.t1"/>
    </source>
</evidence>
<keyword evidence="1" id="KW-0732">Signal</keyword>
<organism evidence="2 3">
    <name type="scientific">Panagrolaimus davidi</name>
    <dbReference type="NCBI Taxonomy" id="227884"/>
    <lineage>
        <taxon>Eukaryota</taxon>
        <taxon>Metazoa</taxon>
        <taxon>Ecdysozoa</taxon>
        <taxon>Nematoda</taxon>
        <taxon>Chromadorea</taxon>
        <taxon>Rhabditida</taxon>
        <taxon>Tylenchina</taxon>
        <taxon>Panagrolaimomorpha</taxon>
        <taxon>Panagrolaimoidea</taxon>
        <taxon>Panagrolaimidae</taxon>
        <taxon>Panagrolaimus</taxon>
    </lineage>
</organism>
<reference evidence="3" key="1">
    <citation type="submission" date="2022-11" db="UniProtKB">
        <authorList>
            <consortium name="WormBaseParasite"/>
        </authorList>
    </citation>
    <scope>IDENTIFICATION</scope>
</reference>
<proteinExistence type="predicted"/>
<dbReference type="Proteomes" id="UP000887578">
    <property type="component" value="Unplaced"/>
</dbReference>
<evidence type="ECO:0000313" key="2">
    <source>
        <dbReference type="Proteomes" id="UP000887578"/>
    </source>
</evidence>
<feature type="signal peptide" evidence="1">
    <location>
        <begin position="1"/>
        <end position="15"/>
    </location>
</feature>
<feature type="chain" id="PRO_5037640523" evidence="1">
    <location>
        <begin position="16"/>
        <end position="72"/>
    </location>
</feature>
<sequence length="72" mass="8360">MLWFIFGFLIYEVKSQIIENMTVIDDQIYDSTGAVIEACMDIKHYLWVKHSDYTSLPSTMSIFAVIYSLIVT</sequence>
<keyword evidence="2" id="KW-1185">Reference proteome</keyword>
<dbReference type="WBParaSite" id="PDA_v2.g19381.t1">
    <property type="protein sequence ID" value="PDA_v2.g19381.t1"/>
    <property type="gene ID" value="PDA_v2.g19381"/>
</dbReference>
<dbReference type="AlphaFoldDB" id="A0A914PWZ8"/>
<protein>
    <submittedName>
        <fullName evidence="3">Uncharacterized protein</fullName>
    </submittedName>
</protein>
<evidence type="ECO:0000256" key="1">
    <source>
        <dbReference type="SAM" id="SignalP"/>
    </source>
</evidence>
<name>A0A914PWZ8_9BILA</name>